<dbReference type="Proteomes" id="UP000549971">
    <property type="component" value="Unassembled WGS sequence"/>
</dbReference>
<feature type="region of interest" description="Disordered" evidence="1">
    <location>
        <begin position="251"/>
        <end position="276"/>
    </location>
</feature>
<gene>
    <name evidence="2" type="ORF">HDA39_003490</name>
</gene>
<name>A0A7W9J6Y7_9ACTN</name>
<comment type="caution">
    <text evidence="2">The sequence shown here is derived from an EMBL/GenBank/DDBJ whole genome shotgun (WGS) entry which is preliminary data.</text>
</comment>
<dbReference type="AlphaFoldDB" id="A0A7W9J6Y7"/>
<accession>A0A7W9J6Y7</accession>
<feature type="region of interest" description="Disordered" evidence="1">
    <location>
        <begin position="201"/>
        <end position="238"/>
    </location>
</feature>
<evidence type="ECO:0000313" key="2">
    <source>
        <dbReference type="EMBL" id="MBB5836756.1"/>
    </source>
</evidence>
<keyword evidence="3" id="KW-1185">Reference proteome</keyword>
<sequence length="276" mass="29432">MGAAGRSPGAGGGWPGWQRPSRPIRVLLVEPTRPLRGGVVLAVSVRGWLARSVAPPRPTPVSLVEPTRPLRGEVVLAASVRGCWWEPRSGRRRASGGSPGWQRPDGRSVCSLSRPARPCVERGARGVRPVDGRCAGARPVTTWSTALRRPVPPGAASEVEHRFNERACRQASDNWRQFIGVPGQTVVEIRVPVHQIRAAETSCQSHQAEPSARVATPGSTRGLALGQSGQQPAPLGRHWHSAGTACRLRITELASPPARPSTQSSRAARPRPSGTS</sequence>
<evidence type="ECO:0000256" key="1">
    <source>
        <dbReference type="SAM" id="MobiDB-lite"/>
    </source>
</evidence>
<proteinExistence type="predicted"/>
<organism evidence="2 3">
    <name type="scientific">Kribbella italica</name>
    <dbReference type="NCBI Taxonomy" id="1540520"/>
    <lineage>
        <taxon>Bacteria</taxon>
        <taxon>Bacillati</taxon>
        <taxon>Actinomycetota</taxon>
        <taxon>Actinomycetes</taxon>
        <taxon>Propionibacteriales</taxon>
        <taxon>Kribbellaceae</taxon>
        <taxon>Kribbella</taxon>
    </lineage>
</organism>
<feature type="region of interest" description="Disordered" evidence="1">
    <location>
        <begin position="88"/>
        <end position="109"/>
    </location>
</feature>
<dbReference type="EMBL" id="JACHMY010000001">
    <property type="protein sequence ID" value="MBB5836756.1"/>
    <property type="molecule type" value="Genomic_DNA"/>
</dbReference>
<reference evidence="2 3" key="1">
    <citation type="submission" date="2020-08" db="EMBL/GenBank/DDBJ databases">
        <title>Sequencing the genomes of 1000 actinobacteria strains.</title>
        <authorList>
            <person name="Klenk H.-P."/>
        </authorList>
    </citation>
    <scope>NUCLEOTIDE SEQUENCE [LARGE SCALE GENOMIC DNA]</scope>
    <source>
        <strain evidence="2 3">DSM 28967</strain>
    </source>
</reference>
<protein>
    <submittedName>
        <fullName evidence="2">Uncharacterized protein</fullName>
    </submittedName>
</protein>
<evidence type="ECO:0000313" key="3">
    <source>
        <dbReference type="Proteomes" id="UP000549971"/>
    </source>
</evidence>